<comment type="caution">
    <text evidence="1">The sequence shown here is derived from an EMBL/GenBank/DDBJ whole genome shotgun (WGS) entry which is preliminary data.</text>
</comment>
<evidence type="ECO:0000313" key="1">
    <source>
        <dbReference type="EMBL" id="KAF5201042.1"/>
    </source>
</evidence>
<gene>
    <name evidence="1" type="ORF">FRX31_009370</name>
</gene>
<keyword evidence="2" id="KW-1185">Reference proteome</keyword>
<evidence type="ECO:0000313" key="2">
    <source>
        <dbReference type="Proteomes" id="UP000554482"/>
    </source>
</evidence>
<proteinExistence type="predicted"/>
<reference evidence="1 2" key="1">
    <citation type="submission" date="2020-06" db="EMBL/GenBank/DDBJ databases">
        <title>Transcriptomic and genomic resources for Thalictrum thalictroides and T. hernandezii: Facilitating candidate gene discovery in an emerging model plant lineage.</title>
        <authorList>
            <person name="Arias T."/>
            <person name="Riano-Pachon D.M."/>
            <person name="Di Stilio V.S."/>
        </authorList>
    </citation>
    <scope>NUCLEOTIDE SEQUENCE [LARGE SCALE GENOMIC DNA]</scope>
    <source>
        <strain evidence="2">cv. WT478/WT964</strain>
        <tissue evidence="1">Leaves</tissue>
    </source>
</reference>
<dbReference type="Proteomes" id="UP000554482">
    <property type="component" value="Unassembled WGS sequence"/>
</dbReference>
<accession>A0A7J6WY38</accession>
<name>A0A7J6WY38_THATH</name>
<dbReference type="EMBL" id="JABWDY010009949">
    <property type="protein sequence ID" value="KAF5201042.1"/>
    <property type="molecule type" value="Genomic_DNA"/>
</dbReference>
<sequence length="61" mass="6663">MALSGGVKTLQFEGMGNSSINHMCIMYAGLGRGLKHICSLLADIQDKYGGLSYKQLRKQDN</sequence>
<dbReference type="AlphaFoldDB" id="A0A7J6WY38"/>
<protein>
    <submittedName>
        <fullName evidence="1">Uncharacterized protein</fullName>
    </submittedName>
</protein>
<organism evidence="1 2">
    <name type="scientific">Thalictrum thalictroides</name>
    <name type="common">Rue-anemone</name>
    <name type="synonym">Anemone thalictroides</name>
    <dbReference type="NCBI Taxonomy" id="46969"/>
    <lineage>
        <taxon>Eukaryota</taxon>
        <taxon>Viridiplantae</taxon>
        <taxon>Streptophyta</taxon>
        <taxon>Embryophyta</taxon>
        <taxon>Tracheophyta</taxon>
        <taxon>Spermatophyta</taxon>
        <taxon>Magnoliopsida</taxon>
        <taxon>Ranunculales</taxon>
        <taxon>Ranunculaceae</taxon>
        <taxon>Thalictroideae</taxon>
        <taxon>Thalictrum</taxon>
    </lineage>
</organism>